<comment type="function">
    <text evidence="5">This is 1 of the proteins that bind and probably mediate the attachment of the 5S RNA into the large ribosomal subunit, where it forms part of the central protuberance. In the 70S ribosome it contacts protein S13 of the 30S subunit (bridge B1b), connecting the 2 subunits; this bridge is implicated in subunit movement. Contacts the P site tRNA; the 5S rRNA and some of its associated proteins might help stabilize positioning of ribosome-bound tRNAs.</text>
</comment>
<evidence type="ECO:0000256" key="2">
    <source>
        <dbReference type="ARBA" id="ARBA00022980"/>
    </source>
</evidence>
<proteinExistence type="inferred from homology"/>
<dbReference type="Pfam" id="PF00673">
    <property type="entry name" value="Ribosomal_L5_C"/>
    <property type="match status" value="1"/>
</dbReference>
<keyword evidence="2 5" id="KW-0689">Ribosomal protein</keyword>
<protein>
    <recommendedName>
        <fullName evidence="4 5">Large ribosomal subunit protein uL5</fullName>
    </recommendedName>
</protein>
<dbReference type="InterPro" id="IPR020930">
    <property type="entry name" value="Ribosomal_uL5_bac-type"/>
</dbReference>
<dbReference type="Pfam" id="PF00281">
    <property type="entry name" value="Ribosomal_L5"/>
    <property type="match status" value="1"/>
</dbReference>
<dbReference type="PIRSF" id="PIRSF002161">
    <property type="entry name" value="Ribosomal_L5"/>
    <property type="match status" value="1"/>
</dbReference>
<evidence type="ECO:0000256" key="5">
    <source>
        <dbReference type="HAMAP-Rule" id="MF_01333"/>
    </source>
</evidence>
<comment type="caution">
    <text evidence="9">The sequence shown here is derived from an EMBL/GenBank/DDBJ whole genome shotgun (WGS) entry which is preliminary data.</text>
</comment>
<evidence type="ECO:0000256" key="1">
    <source>
        <dbReference type="ARBA" id="ARBA00008553"/>
    </source>
</evidence>
<evidence type="ECO:0000259" key="7">
    <source>
        <dbReference type="Pfam" id="PF00281"/>
    </source>
</evidence>
<keyword evidence="5" id="KW-0699">rRNA-binding</keyword>
<dbReference type="GO" id="GO:1990904">
    <property type="term" value="C:ribonucleoprotein complex"/>
    <property type="evidence" value="ECO:0007669"/>
    <property type="project" value="UniProtKB-KW"/>
</dbReference>
<comment type="similarity">
    <text evidence="1 5 6">Belongs to the universal ribosomal protein uL5 family.</text>
</comment>
<sequence length="178" mass="20095">MQMLREKYKKVVIPEMKKKFGYKNEMAIPKIVKTVVNSGVGSVKDEKQVEIIEKQLSLITGQKPAKRLAKKSIASFKLRQGALAGYSVTLRGQKMYDFLDRFLSIAIPRIGDFRGLNPKAVDGAGNFSIGIKEHTIFPEIAEEDIKMIFGFEVTMVTSAKTREEALELFKMLGFPFKK</sequence>
<comment type="subunit">
    <text evidence="5">Part of the 50S ribosomal subunit; part of the 5S rRNA/L5/L18/L25 subcomplex. Contacts the 5S rRNA and the P site tRNA. Forms a bridge to the 30S subunit in the 70S ribosome.</text>
</comment>
<dbReference type="GO" id="GO:0005840">
    <property type="term" value="C:ribosome"/>
    <property type="evidence" value="ECO:0007669"/>
    <property type="project" value="UniProtKB-KW"/>
</dbReference>
<dbReference type="PANTHER" id="PTHR11994">
    <property type="entry name" value="60S RIBOSOMAL PROTEIN L11-RELATED"/>
    <property type="match status" value="1"/>
</dbReference>
<evidence type="ECO:0000313" key="10">
    <source>
        <dbReference type="Proteomes" id="UP000228561"/>
    </source>
</evidence>
<keyword evidence="3 5" id="KW-0687">Ribonucleoprotein</keyword>
<dbReference type="Gene3D" id="3.30.1440.10">
    <property type="match status" value="1"/>
</dbReference>
<dbReference type="InterPro" id="IPR031310">
    <property type="entry name" value="Ribosomal_uL5_N"/>
</dbReference>
<dbReference type="InterPro" id="IPR031309">
    <property type="entry name" value="Ribosomal_uL5_C"/>
</dbReference>
<dbReference type="SUPFAM" id="SSF55282">
    <property type="entry name" value="RL5-like"/>
    <property type="match status" value="1"/>
</dbReference>
<dbReference type="GO" id="GO:0019843">
    <property type="term" value="F:rRNA binding"/>
    <property type="evidence" value="ECO:0007669"/>
    <property type="project" value="UniProtKB-UniRule"/>
</dbReference>
<keyword evidence="5" id="KW-0694">RNA-binding</keyword>
<dbReference type="AlphaFoldDB" id="A0A2M7B907"/>
<dbReference type="NCBIfam" id="NF000585">
    <property type="entry name" value="PRK00010.1"/>
    <property type="match status" value="1"/>
</dbReference>
<dbReference type="InterPro" id="IPR002132">
    <property type="entry name" value="Ribosomal_uL5"/>
</dbReference>
<gene>
    <name evidence="5" type="primary">rplE</name>
    <name evidence="9" type="ORF">COS58_01570</name>
</gene>
<dbReference type="EMBL" id="PEVG01000018">
    <property type="protein sequence ID" value="PIU99558.1"/>
    <property type="molecule type" value="Genomic_DNA"/>
</dbReference>
<dbReference type="InterPro" id="IPR022803">
    <property type="entry name" value="Ribosomal_uL5_dom_sf"/>
</dbReference>
<accession>A0A2M7B907</accession>
<name>A0A2M7B907_9BACT</name>
<evidence type="ECO:0000313" key="9">
    <source>
        <dbReference type="EMBL" id="PIU99558.1"/>
    </source>
</evidence>
<reference evidence="10" key="1">
    <citation type="submission" date="2017-09" db="EMBL/GenBank/DDBJ databases">
        <title>Depth-based differentiation of microbial function through sediment-hosted aquifers and enrichment of novel symbionts in the deep terrestrial subsurface.</title>
        <authorList>
            <person name="Probst A.J."/>
            <person name="Ladd B."/>
            <person name="Jarett J.K."/>
            <person name="Geller-Mcgrath D.E."/>
            <person name="Sieber C.M.K."/>
            <person name="Emerson J.B."/>
            <person name="Anantharaman K."/>
            <person name="Thomas B.C."/>
            <person name="Malmstrom R."/>
            <person name="Stieglmeier M."/>
            <person name="Klingl A."/>
            <person name="Woyke T."/>
            <person name="Ryan C.M."/>
            <person name="Banfield J.F."/>
        </authorList>
    </citation>
    <scope>NUCLEOTIDE SEQUENCE [LARGE SCALE GENOMIC DNA]</scope>
</reference>
<dbReference type="FunFam" id="3.30.1440.10:FF:000001">
    <property type="entry name" value="50S ribosomal protein L5"/>
    <property type="match status" value="1"/>
</dbReference>
<evidence type="ECO:0000256" key="3">
    <source>
        <dbReference type="ARBA" id="ARBA00023274"/>
    </source>
</evidence>
<feature type="domain" description="Large ribosomal subunit protein uL5 N-terminal" evidence="7">
    <location>
        <begin position="24"/>
        <end position="79"/>
    </location>
</feature>
<dbReference type="Proteomes" id="UP000228561">
    <property type="component" value="Unassembled WGS sequence"/>
</dbReference>
<dbReference type="GO" id="GO:0006412">
    <property type="term" value="P:translation"/>
    <property type="evidence" value="ECO:0007669"/>
    <property type="project" value="UniProtKB-UniRule"/>
</dbReference>
<evidence type="ECO:0000259" key="8">
    <source>
        <dbReference type="Pfam" id="PF00673"/>
    </source>
</evidence>
<evidence type="ECO:0000256" key="4">
    <source>
        <dbReference type="ARBA" id="ARBA00035245"/>
    </source>
</evidence>
<organism evidence="9 10">
    <name type="scientific">Candidatus Tagabacteria bacterium CG03_land_8_20_14_0_80_41_22</name>
    <dbReference type="NCBI Taxonomy" id="1975020"/>
    <lineage>
        <taxon>Bacteria</taxon>
        <taxon>Candidatus Tagaibacteriota</taxon>
    </lineage>
</organism>
<evidence type="ECO:0000256" key="6">
    <source>
        <dbReference type="RuleBase" id="RU003930"/>
    </source>
</evidence>
<dbReference type="GO" id="GO:0003735">
    <property type="term" value="F:structural constituent of ribosome"/>
    <property type="evidence" value="ECO:0007669"/>
    <property type="project" value="InterPro"/>
</dbReference>
<keyword evidence="5" id="KW-0820">tRNA-binding</keyword>
<feature type="domain" description="Large ribosomal subunit protein uL5 C-terminal" evidence="8">
    <location>
        <begin position="85"/>
        <end position="176"/>
    </location>
</feature>
<dbReference type="HAMAP" id="MF_01333_B">
    <property type="entry name" value="Ribosomal_uL5_B"/>
    <property type="match status" value="1"/>
</dbReference>
<dbReference type="GO" id="GO:0000049">
    <property type="term" value="F:tRNA binding"/>
    <property type="evidence" value="ECO:0007669"/>
    <property type="project" value="UniProtKB-UniRule"/>
</dbReference>